<feature type="region of interest" description="Disordered" evidence="1">
    <location>
        <begin position="62"/>
        <end position="90"/>
    </location>
</feature>
<gene>
    <name evidence="2" type="ORF">OsJ_11783</name>
</gene>
<organism evidence="2">
    <name type="scientific">Oryza sativa subsp. japonica</name>
    <name type="common">Rice</name>
    <dbReference type="NCBI Taxonomy" id="39947"/>
    <lineage>
        <taxon>Eukaryota</taxon>
        <taxon>Viridiplantae</taxon>
        <taxon>Streptophyta</taxon>
        <taxon>Embryophyta</taxon>
        <taxon>Tracheophyta</taxon>
        <taxon>Spermatophyta</taxon>
        <taxon>Magnoliopsida</taxon>
        <taxon>Liliopsida</taxon>
        <taxon>Poales</taxon>
        <taxon>Poaceae</taxon>
        <taxon>BOP clade</taxon>
        <taxon>Oryzoideae</taxon>
        <taxon>Oryzeae</taxon>
        <taxon>Oryzinae</taxon>
        <taxon>Oryza</taxon>
        <taxon>Oryza sativa</taxon>
    </lineage>
</organism>
<dbReference type="AlphaFoldDB" id="A0A8J8YHA1"/>
<dbReference type="Proteomes" id="UP000007752">
    <property type="component" value="Chromosome 3"/>
</dbReference>
<sequence>MPFLSTPSFDLSAGAEPTLAHALLLLLTPLTSLPRSSSRQCQRQRRWRGAAVACGRRRSDCGRLSESSNVSVTSTGEEGMGMGRGGSGWRGGWWWWGG</sequence>
<reference evidence="2" key="1">
    <citation type="journal article" date="2005" name="PLoS Biol.">
        <title>The genomes of Oryza sativa: a history of duplications.</title>
        <authorList>
            <person name="Yu J."/>
            <person name="Wang J."/>
            <person name="Lin W."/>
            <person name="Li S."/>
            <person name="Li H."/>
            <person name="Zhou J."/>
            <person name="Ni P."/>
            <person name="Dong W."/>
            <person name="Hu S."/>
            <person name="Zeng C."/>
            <person name="Zhang J."/>
            <person name="Zhang Y."/>
            <person name="Li R."/>
            <person name="Xu Z."/>
            <person name="Li S."/>
            <person name="Li X."/>
            <person name="Zheng H."/>
            <person name="Cong L."/>
            <person name="Lin L."/>
            <person name="Yin J."/>
            <person name="Geng J."/>
            <person name="Li G."/>
            <person name="Shi J."/>
            <person name="Liu J."/>
            <person name="Lv H."/>
            <person name="Li J."/>
            <person name="Wang J."/>
            <person name="Deng Y."/>
            <person name="Ran L."/>
            <person name="Shi X."/>
            <person name="Wang X."/>
            <person name="Wu Q."/>
            <person name="Li C."/>
            <person name="Ren X."/>
            <person name="Wang J."/>
            <person name="Wang X."/>
            <person name="Li D."/>
            <person name="Liu D."/>
            <person name="Zhang X."/>
            <person name="Ji Z."/>
            <person name="Zhao W."/>
            <person name="Sun Y."/>
            <person name="Zhang Z."/>
            <person name="Bao J."/>
            <person name="Han Y."/>
            <person name="Dong L."/>
            <person name="Ji J."/>
            <person name="Chen P."/>
            <person name="Wu S."/>
            <person name="Liu J."/>
            <person name="Xiao Y."/>
            <person name="Bu D."/>
            <person name="Tan J."/>
            <person name="Yang L."/>
            <person name="Ye C."/>
            <person name="Zhang J."/>
            <person name="Xu J."/>
            <person name="Zhou Y."/>
            <person name="Yu Y."/>
            <person name="Zhang B."/>
            <person name="Zhuang S."/>
            <person name="Wei H."/>
            <person name="Liu B."/>
            <person name="Lei M."/>
            <person name="Yu H."/>
            <person name="Li Y."/>
            <person name="Xu H."/>
            <person name="Wei S."/>
            <person name="He X."/>
            <person name="Fang L."/>
            <person name="Zhang Z."/>
            <person name="Zhang Y."/>
            <person name="Huang X."/>
            <person name="Su Z."/>
            <person name="Tong W."/>
            <person name="Li J."/>
            <person name="Tong Z."/>
            <person name="Li S."/>
            <person name="Ye J."/>
            <person name="Wang L."/>
            <person name="Fang L."/>
            <person name="Lei T."/>
            <person name="Chen C."/>
            <person name="Chen H."/>
            <person name="Xu Z."/>
            <person name="Li H."/>
            <person name="Huang H."/>
            <person name="Zhang F."/>
            <person name="Xu H."/>
            <person name="Li N."/>
            <person name="Zhao C."/>
            <person name="Li S."/>
            <person name="Dong L."/>
            <person name="Huang Y."/>
            <person name="Li L."/>
            <person name="Xi Y."/>
            <person name="Qi Q."/>
            <person name="Li W."/>
            <person name="Zhang B."/>
            <person name="Hu W."/>
            <person name="Zhang Y."/>
            <person name="Tian X."/>
            <person name="Jiao Y."/>
            <person name="Liang X."/>
            <person name="Jin J."/>
            <person name="Gao L."/>
            <person name="Zheng W."/>
            <person name="Hao B."/>
            <person name="Liu S."/>
            <person name="Wang W."/>
            <person name="Yuan L."/>
            <person name="Cao M."/>
            <person name="McDermott J."/>
            <person name="Samudrala R."/>
            <person name="Wang J."/>
            <person name="Wong G.K."/>
            <person name="Yang H."/>
        </authorList>
    </citation>
    <scope>NUCLEOTIDE SEQUENCE [LARGE SCALE GENOMIC DNA]</scope>
</reference>
<feature type="compositionally biased region" description="Gly residues" evidence="1">
    <location>
        <begin position="78"/>
        <end position="90"/>
    </location>
</feature>
<proteinExistence type="predicted"/>
<name>A0A8J8YHA1_ORYSJ</name>
<dbReference type="EMBL" id="CM000140">
    <property type="protein sequence ID" value="EEE59525.1"/>
    <property type="molecule type" value="Genomic_DNA"/>
</dbReference>
<protein>
    <submittedName>
        <fullName evidence="2">Uncharacterized protein</fullName>
    </submittedName>
</protein>
<reference evidence="2" key="2">
    <citation type="submission" date="2008-12" db="EMBL/GenBank/DDBJ databases">
        <title>Improved gene annotation of the rice (Oryza sativa) genomes.</title>
        <authorList>
            <person name="Wang J."/>
            <person name="Li R."/>
            <person name="Fan W."/>
            <person name="Huang Q."/>
            <person name="Zhang J."/>
            <person name="Zhou Y."/>
            <person name="Hu Y."/>
            <person name="Zi S."/>
            <person name="Li J."/>
            <person name="Ni P."/>
            <person name="Zheng H."/>
            <person name="Zhang Y."/>
            <person name="Zhao M."/>
            <person name="Hao Q."/>
            <person name="McDermott J."/>
            <person name="Samudrala R."/>
            <person name="Kristiansen K."/>
            <person name="Wong G.K.-S."/>
        </authorList>
    </citation>
    <scope>NUCLEOTIDE SEQUENCE</scope>
</reference>
<evidence type="ECO:0000256" key="1">
    <source>
        <dbReference type="SAM" id="MobiDB-lite"/>
    </source>
</evidence>
<evidence type="ECO:0000313" key="2">
    <source>
        <dbReference type="EMBL" id="EEE59525.1"/>
    </source>
</evidence>
<accession>A0A8J8YHA1</accession>